<evidence type="ECO:0000313" key="1">
    <source>
        <dbReference type="EMBL" id="KAG0711305.1"/>
    </source>
</evidence>
<comment type="caution">
    <text evidence="1">The sequence shown here is derived from an EMBL/GenBank/DDBJ whole genome shotgun (WGS) entry which is preliminary data.</text>
</comment>
<proteinExistence type="predicted"/>
<evidence type="ECO:0000313" key="2">
    <source>
        <dbReference type="Proteomes" id="UP000770661"/>
    </source>
</evidence>
<reference evidence="1" key="1">
    <citation type="submission" date="2020-07" db="EMBL/GenBank/DDBJ databases">
        <title>The High-quality genome of the commercially important snow crab, Chionoecetes opilio.</title>
        <authorList>
            <person name="Jeong J.-H."/>
            <person name="Ryu S."/>
        </authorList>
    </citation>
    <scope>NUCLEOTIDE SEQUENCE</scope>
    <source>
        <strain evidence="1">MADBK_172401_WGS</strain>
        <tissue evidence="1">Digestive gland</tissue>
    </source>
</reference>
<name>A0A8J4XXX4_CHIOP</name>
<dbReference type="Proteomes" id="UP000770661">
    <property type="component" value="Unassembled WGS sequence"/>
</dbReference>
<gene>
    <name evidence="1" type="ORF">GWK47_020874</name>
</gene>
<sequence>MEAEALQESWVGERARGDTICGGLNKGGGARLDLMQGVGWRYAGIGRVFIRMTCPESAAQWRPERGGRETGACSPTTALAVSRKRTRRLTIPVCRAEATCRGSGGLRRRPVIAEWRKPCRRGGRPWKGCAQDIAMAPSRSVSLQRTEGILWNRQGCHMG</sequence>
<accession>A0A8J4XXX4</accession>
<dbReference type="AlphaFoldDB" id="A0A8J4XXX4"/>
<protein>
    <submittedName>
        <fullName evidence="1">Uncharacterized protein</fullName>
    </submittedName>
</protein>
<keyword evidence="2" id="KW-1185">Reference proteome</keyword>
<dbReference type="EMBL" id="JACEEZ010023426">
    <property type="protein sequence ID" value="KAG0711305.1"/>
    <property type="molecule type" value="Genomic_DNA"/>
</dbReference>
<organism evidence="1 2">
    <name type="scientific">Chionoecetes opilio</name>
    <name type="common">Atlantic snow crab</name>
    <name type="synonym">Cancer opilio</name>
    <dbReference type="NCBI Taxonomy" id="41210"/>
    <lineage>
        <taxon>Eukaryota</taxon>
        <taxon>Metazoa</taxon>
        <taxon>Ecdysozoa</taxon>
        <taxon>Arthropoda</taxon>
        <taxon>Crustacea</taxon>
        <taxon>Multicrustacea</taxon>
        <taxon>Malacostraca</taxon>
        <taxon>Eumalacostraca</taxon>
        <taxon>Eucarida</taxon>
        <taxon>Decapoda</taxon>
        <taxon>Pleocyemata</taxon>
        <taxon>Brachyura</taxon>
        <taxon>Eubrachyura</taxon>
        <taxon>Majoidea</taxon>
        <taxon>Majidae</taxon>
        <taxon>Chionoecetes</taxon>
    </lineage>
</organism>